<dbReference type="Gene3D" id="3.10.20.30">
    <property type="match status" value="1"/>
</dbReference>
<evidence type="ECO:0000256" key="2">
    <source>
        <dbReference type="ARBA" id="ARBA00022723"/>
    </source>
</evidence>
<dbReference type="Pfam" id="PF00111">
    <property type="entry name" value="Fer2"/>
    <property type="match status" value="1"/>
</dbReference>
<evidence type="ECO:0000256" key="3">
    <source>
        <dbReference type="ARBA" id="ARBA00023002"/>
    </source>
</evidence>
<evidence type="ECO:0000259" key="6">
    <source>
        <dbReference type="PROSITE" id="PS51085"/>
    </source>
</evidence>
<dbReference type="SUPFAM" id="SSF54292">
    <property type="entry name" value="2Fe-2S ferredoxin-like"/>
    <property type="match status" value="1"/>
</dbReference>
<name>A0ABT3ZKF0_9BURK</name>
<gene>
    <name evidence="7" type="ORF">OVY01_07120</name>
</gene>
<dbReference type="InterPro" id="IPR002888">
    <property type="entry name" value="2Fe-2S-bd"/>
</dbReference>
<evidence type="ECO:0000313" key="8">
    <source>
        <dbReference type="Proteomes" id="UP001082899"/>
    </source>
</evidence>
<reference evidence="7" key="1">
    <citation type="submission" date="2022-11" db="EMBL/GenBank/DDBJ databases">
        <title>Robbsia betulipollinis sp. nov., isolated from pollen of birch (Betula pendula).</title>
        <authorList>
            <person name="Shi H."/>
            <person name="Ambika Manirajan B."/>
            <person name="Ratering S."/>
            <person name="Geissler-Plaum R."/>
            <person name="Schnell S."/>
        </authorList>
    </citation>
    <scope>NUCLEOTIDE SEQUENCE</scope>
    <source>
        <strain evidence="7">Bb-Pol-6</strain>
    </source>
</reference>
<dbReference type="PROSITE" id="PS00197">
    <property type="entry name" value="2FE2S_FER_1"/>
    <property type="match status" value="1"/>
</dbReference>
<dbReference type="Pfam" id="PF01799">
    <property type="entry name" value="Fer2_2"/>
    <property type="match status" value="1"/>
</dbReference>
<keyword evidence="8" id="KW-1185">Reference proteome</keyword>
<proteinExistence type="predicted"/>
<protein>
    <submittedName>
        <fullName evidence="7">(2Fe-2S)-binding protein</fullName>
    </submittedName>
</protein>
<dbReference type="InterPro" id="IPR051452">
    <property type="entry name" value="Diverse_Oxidoreductases"/>
</dbReference>
<dbReference type="EMBL" id="JAPMXC010000001">
    <property type="protein sequence ID" value="MCY0387008.1"/>
    <property type="molecule type" value="Genomic_DNA"/>
</dbReference>
<sequence>MTAPAPPRPLESESLTLTVNGATRTIEAARDTPLLYILRNDFALNGPKYGCGLGQCGACTVLLAGGAARSCVVPVAAAVGRETLTLEGLGDAAAPHPIQRAFIEEQAAQCGYCLNGMIMSTKVLLDRHPAPSDDRIREALRFNYCRCGTHVEIMRAVRRAAVYVKHARES</sequence>
<evidence type="ECO:0000256" key="4">
    <source>
        <dbReference type="ARBA" id="ARBA00023004"/>
    </source>
</evidence>
<dbReference type="InterPro" id="IPR036010">
    <property type="entry name" value="2Fe-2S_ferredoxin-like_sf"/>
</dbReference>
<keyword evidence="4" id="KW-0408">Iron</keyword>
<dbReference type="Proteomes" id="UP001082899">
    <property type="component" value="Unassembled WGS sequence"/>
</dbReference>
<comment type="caution">
    <text evidence="7">The sequence shown here is derived from an EMBL/GenBank/DDBJ whole genome shotgun (WGS) entry which is preliminary data.</text>
</comment>
<keyword evidence="5" id="KW-0411">Iron-sulfur</keyword>
<evidence type="ECO:0000313" key="7">
    <source>
        <dbReference type="EMBL" id="MCY0387008.1"/>
    </source>
</evidence>
<dbReference type="PROSITE" id="PS51085">
    <property type="entry name" value="2FE2S_FER_2"/>
    <property type="match status" value="1"/>
</dbReference>
<keyword evidence="1" id="KW-0001">2Fe-2S</keyword>
<dbReference type="SUPFAM" id="SSF47741">
    <property type="entry name" value="CO dehydrogenase ISP C-domain like"/>
    <property type="match status" value="1"/>
</dbReference>
<feature type="domain" description="2Fe-2S ferredoxin-type" evidence="6">
    <location>
        <begin position="13"/>
        <end position="89"/>
    </location>
</feature>
<dbReference type="PANTHER" id="PTHR44379">
    <property type="entry name" value="OXIDOREDUCTASE WITH IRON-SULFUR SUBUNIT"/>
    <property type="match status" value="1"/>
</dbReference>
<dbReference type="InterPro" id="IPR006058">
    <property type="entry name" value="2Fe2S_fd_BS"/>
</dbReference>
<dbReference type="InterPro" id="IPR001041">
    <property type="entry name" value="2Fe-2S_ferredoxin-type"/>
</dbReference>
<dbReference type="InterPro" id="IPR012675">
    <property type="entry name" value="Beta-grasp_dom_sf"/>
</dbReference>
<dbReference type="CDD" id="cd00207">
    <property type="entry name" value="fer2"/>
    <property type="match status" value="1"/>
</dbReference>
<dbReference type="PANTHER" id="PTHR44379:SF6">
    <property type="entry name" value="BLR6046 PROTEIN"/>
    <property type="match status" value="1"/>
</dbReference>
<dbReference type="RefSeq" id="WP_267846697.1">
    <property type="nucleotide sequence ID" value="NZ_JAPMXC010000001.1"/>
</dbReference>
<keyword evidence="3" id="KW-0560">Oxidoreductase</keyword>
<keyword evidence="2" id="KW-0479">Metal-binding</keyword>
<accession>A0ABT3ZKF0</accession>
<dbReference type="InterPro" id="IPR036884">
    <property type="entry name" value="2Fe-2S-bd_dom_sf"/>
</dbReference>
<evidence type="ECO:0000256" key="1">
    <source>
        <dbReference type="ARBA" id="ARBA00022714"/>
    </source>
</evidence>
<evidence type="ECO:0000256" key="5">
    <source>
        <dbReference type="ARBA" id="ARBA00023014"/>
    </source>
</evidence>
<dbReference type="Gene3D" id="1.10.150.120">
    <property type="entry name" value="[2Fe-2S]-binding domain"/>
    <property type="match status" value="1"/>
</dbReference>
<organism evidence="7 8">
    <name type="scientific">Robbsia betulipollinis</name>
    <dbReference type="NCBI Taxonomy" id="2981849"/>
    <lineage>
        <taxon>Bacteria</taxon>
        <taxon>Pseudomonadati</taxon>
        <taxon>Pseudomonadota</taxon>
        <taxon>Betaproteobacteria</taxon>
        <taxon>Burkholderiales</taxon>
        <taxon>Burkholderiaceae</taxon>
        <taxon>Robbsia</taxon>
    </lineage>
</organism>